<organism evidence="2 3">
    <name type="scientific">Austwickia chelonae NBRC 105200</name>
    <dbReference type="NCBI Taxonomy" id="1184607"/>
    <lineage>
        <taxon>Bacteria</taxon>
        <taxon>Bacillati</taxon>
        <taxon>Actinomycetota</taxon>
        <taxon>Actinomycetes</taxon>
        <taxon>Micrococcales</taxon>
        <taxon>Dermatophilaceae</taxon>
        <taxon>Austwickia</taxon>
    </lineage>
</organism>
<comment type="similarity">
    <text evidence="1">Belongs to the ROK (NagC/XylR) family.</text>
</comment>
<dbReference type="EMBL" id="BAGZ01000008">
    <property type="protein sequence ID" value="GAB77962.1"/>
    <property type="molecule type" value="Genomic_DNA"/>
</dbReference>
<name>K6W7Z6_9MICO</name>
<proteinExistence type="inferred from homology"/>
<accession>K6W7Z6</accession>
<evidence type="ECO:0008006" key="4">
    <source>
        <dbReference type="Google" id="ProtNLM"/>
    </source>
</evidence>
<dbReference type="PANTHER" id="PTHR18964">
    <property type="entry name" value="ROK (REPRESSOR, ORF, KINASE) FAMILY"/>
    <property type="match status" value="1"/>
</dbReference>
<dbReference type="STRING" id="100225.SAMN05421595_0473"/>
<comment type="caution">
    <text evidence="2">The sequence shown here is derived from an EMBL/GenBank/DDBJ whole genome shotgun (WGS) entry which is preliminary data.</text>
</comment>
<evidence type="ECO:0000256" key="1">
    <source>
        <dbReference type="ARBA" id="ARBA00006479"/>
    </source>
</evidence>
<dbReference type="InterPro" id="IPR000600">
    <property type="entry name" value="ROK"/>
</dbReference>
<dbReference type="AlphaFoldDB" id="K6W7Z6"/>
<dbReference type="eggNOG" id="COG1940">
    <property type="taxonomic scope" value="Bacteria"/>
</dbReference>
<dbReference type="PANTHER" id="PTHR18964:SF149">
    <property type="entry name" value="BIFUNCTIONAL UDP-N-ACETYLGLUCOSAMINE 2-EPIMERASE_N-ACETYLMANNOSAMINE KINASE"/>
    <property type="match status" value="1"/>
</dbReference>
<reference evidence="2 3" key="1">
    <citation type="submission" date="2012-08" db="EMBL/GenBank/DDBJ databases">
        <title>Whole genome shotgun sequence of Austwickia chelonae NBRC 105200.</title>
        <authorList>
            <person name="Yoshida I."/>
            <person name="Hosoyama A."/>
            <person name="Tsuchikane K."/>
            <person name="Katsumata H."/>
            <person name="Ando Y."/>
            <person name="Ohji S."/>
            <person name="Hamada M."/>
            <person name="Tamura T."/>
            <person name="Yamazoe A."/>
            <person name="Yamazaki S."/>
            <person name="Fujita N."/>
        </authorList>
    </citation>
    <scope>NUCLEOTIDE SEQUENCE [LARGE SCALE GENOMIC DNA]</scope>
    <source>
        <strain evidence="2 3">NBRC 105200</strain>
    </source>
</reference>
<dbReference type="Pfam" id="PF00480">
    <property type="entry name" value="ROK"/>
    <property type="match status" value="1"/>
</dbReference>
<keyword evidence="3" id="KW-1185">Reference proteome</keyword>
<dbReference type="SUPFAM" id="SSF53067">
    <property type="entry name" value="Actin-like ATPase domain"/>
    <property type="match status" value="1"/>
</dbReference>
<sequence>MTYVAALDVGGTRIKAALVGADGSLQHTLTAPTPATVNRHLGRTVAELLERLTQQSAHPAQAIGVTVPGVVDESRNLGIRSANLHWRDLDLHHPIHEATGLPTAIGHDVRAGLVAESWIGAARHHPDVLFMPIGTGISAALRVDGHELVAGGYAGEIGHTVVDPDGPECPCGARGCLEAHSSARAIAHRYATRAGIDPATVDAYTVAAKVEAEDPLACEIWAEAVDHLARVLALTANACGIPVAVVGGGLANAGDTLFKPLRTRAAAHGSALRPLQIVPARLGDLAGCLGAGRLAWRLLEKT</sequence>
<dbReference type="Gene3D" id="3.30.420.40">
    <property type="match status" value="2"/>
</dbReference>
<protein>
    <recommendedName>
        <fullName evidence="4">Glucokinase</fullName>
    </recommendedName>
</protein>
<dbReference type="RefSeq" id="WP_006502714.1">
    <property type="nucleotide sequence ID" value="NZ_BAGZ01000008.1"/>
</dbReference>
<dbReference type="InterPro" id="IPR043129">
    <property type="entry name" value="ATPase_NBD"/>
</dbReference>
<dbReference type="Proteomes" id="UP000008495">
    <property type="component" value="Unassembled WGS sequence"/>
</dbReference>
<evidence type="ECO:0000313" key="3">
    <source>
        <dbReference type="Proteomes" id="UP000008495"/>
    </source>
</evidence>
<dbReference type="OrthoDB" id="9810372at2"/>
<evidence type="ECO:0000313" key="2">
    <source>
        <dbReference type="EMBL" id="GAB77962.1"/>
    </source>
</evidence>
<gene>
    <name evidence="2" type="ORF">AUCHE_08_02050</name>
</gene>